<feature type="region of interest" description="Disordered" evidence="1">
    <location>
        <begin position="1"/>
        <end position="35"/>
    </location>
</feature>
<protein>
    <submittedName>
        <fullName evidence="2">Molybdopterin synthase catalytic subunit</fullName>
    </submittedName>
</protein>
<sequence length="124" mass="13346">MRDNISEPLTQRRRAAGGCGRPRGNGGALPQPIPRPQLLRRSMLNLLSTTLCAYRTMMTNPDDDDDDPWHLTSPGCHVALTHSPLDIPSTMALVRSPSAGAIVLFAGTSPSPPLYALLNALKHP</sequence>
<reference evidence="2 3" key="1">
    <citation type="submission" date="2012-10" db="EMBL/GenBank/DDBJ databases">
        <title>Genome sequencing and analysis of entomopathogenic fungi Beauveria bassiana D1-5.</title>
        <authorList>
            <person name="Li Q."/>
            <person name="Wang L."/>
            <person name="Zhang Z."/>
            <person name="Wang Q."/>
            <person name="Ren J."/>
            <person name="Wang M."/>
            <person name="Xu W."/>
            <person name="Wang J."/>
            <person name="Lu Y."/>
            <person name="Du Q."/>
            <person name="Sun Z."/>
        </authorList>
    </citation>
    <scope>NUCLEOTIDE SEQUENCE [LARGE SCALE GENOMIC DNA]</scope>
    <source>
        <strain evidence="2 3">D1-5</strain>
    </source>
</reference>
<dbReference type="Gene3D" id="3.90.1170.40">
    <property type="entry name" value="Molybdopterin biosynthesis MoaE subunit"/>
    <property type="match status" value="1"/>
</dbReference>
<proteinExistence type="predicted"/>
<dbReference type="AlphaFoldDB" id="A0A0A2VI15"/>
<dbReference type="InterPro" id="IPR036563">
    <property type="entry name" value="MoaE_sf"/>
</dbReference>
<feature type="compositionally biased region" description="Gly residues" evidence="1">
    <location>
        <begin position="17"/>
        <end position="27"/>
    </location>
</feature>
<comment type="caution">
    <text evidence="2">The sequence shown here is derived from an EMBL/GenBank/DDBJ whole genome shotgun (WGS) entry which is preliminary data.</text>
</comment>
<dbReference type="GO" id="GO:0006777">
    <property type="term" value="P:Mo-molybdopterin cofactor biosynthetic process"/>
    <property type="evidence" value="ECO:0007669"/>
    <property type="project" value="InterPro"/>
</dbReference>
<organism evidence="2 3">
    <name type="scientific">Beauveria bassiana D1-5</name>
    <dbReference type="NCBI Taxonomy" id="1245745"/>
    <lineage>
        <taxon>Eukaryota</taxon>
        <taxon>Fungi</taxon>
        <taxon>Dikarya</taxon>
        <taxon>Ascomycota</taxon>
        <taxon>Pezizomycotina</taxon>
        <taxon>Sordariomycetes</taxon>
        <taxon>Hypocreomycetidae</taxon>
        <taxon>Hypocreales</taxon>
        <taxon>Cordycipitaceae</taxon>
        <taxon>Beauveria</taxon>
    </lineage>
</organism>
<accession>A0A0A2VI15</accession>
<dbReference type="EMBL" id="ANFO01000718">
    <property type="protein sequence ID" value="KGQ07193.1"/>
    <property type="molecule type" value="Genomic_DNA"/>
</dbReference>
<dbReference type="HOGENOM" id="CLU_2003492_0_0_1"/>
<name>A0A0A2VI15_BEABA</name>
<evidence type="ECO:0000313" key="2">
    <source>
        <dbReference type="EMBL" id="KGQ07193.1"/>
    </source>
</evidence>
<evidence type="ECO:0000256" key="1">
    <source>
        <dbReference type="SAM" id="MobiDB-lite"/>
    </source>
</evidence>
<dbReference type="OrthoDB" id="5531344at2759"/>
<dbReference type="Proteomes" id="UP000030106">
    <property type="component" value="Unassembled WGS sequence"/>
</dbReference>
<gene>
    <name evidence="2" type="ORF">BBAD15_g7484</name>
</gene>
<dbReference type="STRING" id="1245745.A0A0A2VI15"/>
<evidence type="ECO:0000313" key="3">
    <source>
        <dbReference type="Proteomes" id="UP000030106"/>
    </source>
</evidence>
<dbReference type="eggNOG" id="KOG3307">
    <property type="taxonomic scope" value="Eukaryota"/>
</dbReference>